<gene>
    <name evidence="10" type="primary">macB_79</name>
    <name evidence="10" type="ORF">SDC9_138601</name>
</gene>
<dbReference type="Pfam" id="PF02687">
    <property type="entry name" value="FtsX"/>
    <property type="match status" value="1"/>
</dbReference>
<keyword evidence="10" id="KW-0378">Hydrolase</keyword>
<dbReference type="InterPro" id="IPR025857">
    <property type="entry name" value="MacB_PCD"/>
</dbReference>
<proteinExistence type="inferred from homology"/>
<sequence length="339" mass="37424">MGTNTINISYSYYTDQRKDLSREIYEKCQSMTDTIMGVTPNQQTWTSIKYRQKSLDCRVVLGSDQYDICANYTLSRGSMFSYNNVLSRSNVCVIGSYITDQVFNYENPVGKKIKIGGESYTVVGVFEEKAGGSQYGTDNIVLVPYTQNRTLMQNQPITEFSVRAIDANAASKATEELRTFMAAKVPQKNGYSWVDSMQESMDFFNKQIVVLQLAAGGIAGISLLVGGIGIMNIMLVSVTERTREIGIRKAIGARRIDIISQFLIESGTISLMGGIMGIMLGALLSLIIGRMMFPTFVLLPKVFVVIGAALFSIAIGMFFGFYPANRASKLNPIDALRSE</sequence>
<comment type="similarity">
    <text evidence="6">Belongs to the ABC-4 integral membrane protein family.</text>
</comment>
<keyword evidence="3 7" id="KW-0812">Transmembrane</keyword>
<feature type="transmembrane region" description="Helical" evidence="7">
    <location>
        <begin position="213"/>
        <end position="238"/>
    </location>
</feature>
<dbReference type="GO" id="GO:0016787">
    <property type="term" value="F:hydrolase activity"/>
    <property type="evidence" value="ECO:0007669"/>
    <property type="project" value="UniProtKB-KW"/>
</dbReference>
<dbReference type="InterPro" id="IPR003838">
    <property type="entry name" value="ABC3_permease_C"/>
</dbReference>
<evidence type="ECO:0000256" key="7">
    <source>
        <dbReference type="SAM" id="Phobius"/>
    </source>
</evidence>
<reference evidence="10" key="1">
    <citation type="submission" date="2019-08" db="EMBL/GenBank/DDBJ databases">
        <authorList>
            <person name="Kucharzyk K."/>
            <person name="Murdoch R.W."/>
            <person name="Higgins S."/>
            <person name="Loffler F."/>
        </authorList>
    </citation>
    <scope>NUCLEOTIDE SEQUENCE</scope>
</reference>
<evidence type="ECO:0000256" key="5">
    <source>
        <dbReference type="ARBA" id="ARBA00023136"/>
    </source>
</evidence>
<name>A0A645DQ97_9ZZZZ</name>
<evidence type="ECO:0000259" key="9">
    <source>
        <dbReference type="Pfam" id="PF12704"/>
    </source>
</evidence>
<keyword evidence="2" id="KW-1003">Cell membrane</keyword>
<dbReference type="AlphaFoldDB" id="A0A645DQ97"/>
<dbReference type="PANTHER" id="PTHR30572">
    <property type="entry name" value="MEMBRANE COMPONENT OF TRANSPORTER-RELATED"/>
    <property type="match status" value="1"/>
</dbReference>
<feature type="domain" description="MacB-like periplasmic core" evidence="9">
    <location>
        <begin position="5"/>
        <end position="179"/>
    </location>
</feature>
<evidence type="ECO:0000256" key="1">
    <source>
        <dbReference type="ARBA" id="ARBA00004651"/>
    </source>
</evidence>
<keyword evidence="10" id="KW-0067">ATP-binding</keyword>
<keyword evidence="4 7" id="KW-1133">Transmembrane helix</keyword>
<dbReference type="GO" id="GO:0005886">
    <property type="term" value="C:plasma membrane"/>
    <property type="evidence" value="ECO:0007669"/>
    <property type="project" value="UniProtKB-SubCell"/>
</dbReference>
<dbReference type="GO" id="GO:0022857">
    <property type="term" value="F:transmembrane transporter activity"/>
    <property type="evidence" value="ECO:0007669"/>
    <property type="project" value="TreeGrafter"/>
</dbReference>
<dbReference type="Pfam" id="PF12704">
    <property type="entry name" value="MacB_PCD"/>
    <property type="match status" value="1"/>
</dbReference>
<dbReference type="PANTHER" id="PTHR30572:SF4">
    <property type="entry name" value="ABC TRANSPORTER PERMEASE YTRF"/>
    <property type="match status" value="1"/>
</dbReference>
<dbReference type="GO" id="GO:0005524">
    <property type="term" value="F:ATP binding"/>
    <property type="evidence" value="ECO:0007669"/>
    <property type="project" value="UniProtKB-KW"/>
</dbReference>
<feature type="domain" description="ABC3 transporter permease C-terminal" evidence="8">
    <location>
        <begin position="218"/>
        <end position="332"/>
    </location>
</feature>
<feature type="transmembrane region" description="Helical" evidence="7">
    <location>
        <begin position="259"/>
        <end position="288"/>
    </location>
</feature>
<evidence type="ECO:0000256" key="3">
    <source>
        <dbReference type="ARBA" id="ARBA00022692"/>
    </source>
</evidence>
<evidence type="ECO:0000313" key="10">
    <source>
        <dbReference type="EMBL" id="MPM91471.1"/>
    </source>
</evidence>
<comment type="caution">
    <text evidence="10">The sequence shown here is derived from an EMBL/GenBank/DDBJ whole genome shotgun (WGS) entry which is preliminary data.</text>
</comment>
<keyword evidence="5 7" id="KW-0472">Membrane</keyword>
<comment type="subcellular location">
    <subcellularLocation>
        <location evidence="1">Cell membrane</location>
        <topology evidence="1">Multi-pass membrane protein</topology>
    </subcellularLocation>
</comment>
<evidence type="ECO:0000256" key="4">
    <source>
        <dbReference type="ARBA" id="ARBA00022989"/>
    </source>
</evidence>
<dbReference type="EC" id="3.6.3.-" evidence="10"/>
<evidence type="ECO:0000256" key="6">
    <source>
        <dbReference type="ARBA" id="ARBA00038076"/>
    </source>
</evidence>
<dbReference type="InterPro" id="IPR050250">
    <property type="entry name" value="Macrolide_Exporter_MacB"/>
</dbReference>
<evidence type="ECO:0000256" key="2">
    <source>
        <dbReference type="ARBA" id="ARBA00022475"/>
    </source>
</evidence>
<dbReference type="EMBL" id="VSSQ01038520">
    <property type="protein sequence ID" value="MPM91471.1"/>
    <property type="molecule type" value="Genomic_DNA"/>
</dbReference>
<keyword evidence="10" id="KW-0547">Nucleotide-binding</keyword>
<accession>A0A645DQ97</accession>
<organism evidence="10">
    <name type="scientific">bioreactor metagenome</name>
    <dbReference type="NCBI Taxonomy" id="1076179"/>
    <lineage>
        <taxon>unclassified sequences</taxon>
        <taxon>metagenomes</taxon>
        <taxon>ecological metagenomes</taxon>
    </lineage>
</organism>
<protein>
    <submittedName>
        <fullName evidence="10">Macrolide export ATP-binding/permease protein MacB</fullName>
        <ecNumber evidence="10">3.6.3.-</ecNumber>
    </submittedName>
</protein>
<evidence type="ECO:0000259" key="8">
    <source>
        <dbReference type="Pfam" id="PF02687"/>
    </source>
</evidence>
<feature type="transmembrane region" description="Helical" evidence="7">
    <location>
        <begin position="300"/>
        <end position="322"/>
    </location>
</feature>